<dbReference type="InterPro" id="IPR013154">
    <property type="entry name" value="ADH-like_N"/>
</dbReference>
<dbReference type="PANTHER" id="PTHR43401:SF3">
    <property type="entry name" value="L-GALACTONATE-5-DEHYDROGENASE"/>
    <property type="match status" value="1"/>
</dbReference>
<dbReference type="Gene3D" id="3.90.180.10">
    <property type="entry name" value="Medium-chain alcohol dehydrogenases, catalytic domain"/>
    <property type="match status" value="1"/>
</dbReference>
<protein>
    <submittedName>
        <fullName evidence="5">2-desacetyl-2-hydroxyethyl bacteriochlorophyllide A dehydrogenase</fullName>
    </submittedName>
</protein>
<dbReference type="InterPro" id="IPR050129">
    <property type="entry name" value="Zn_alcohol_dh"/>
</dbReference>
<name>A0A7Z0B311_9BURK</name>
<feature type="region of interest" description="Disordered" evidence="2">
    <location>
        <begin position="231"/>
        <end position="306"/>
    </location>
</feature>
<dbReference type="InterPro" id="IPR028082">
    <property type="entry name" value="Peripla_BP_I"/>
</dbReference>
<dbReference type="Proteomes" id="UP000572540">
    <property type="component" value="Unassembled WGS sequence"/>
</dbReference>
<dbReference type="Pfam" id="PF08240">
    <property type="entry name" value="ADH_N"/>
    <property type="match status" value="1"/>
</dbReference>
<dbReference type="AlphaFoldDB" id="A0A7Z0B311"/>
<accession>A0A7Z0B311</accession>
<dbReference type="InterPro" id="IPR025997">
    <property type="entry name" value="SBP_2_dom"/>
</dbReference>
<evidence type="ECO:0000256" key="2">
    <source>
        <dbReference type="SAM" id="MobiDB-lite"/>
    </source>
</evidence>
<evidence type="ECO:0000313" key="6">
    <source>
        <dbReference type="Proteomes" id="UP000572540"/>
    </source>
</evidence>
<feature type="domain" description="Enoyl reductase (ER)" evidence="4">
    <location>
        <begin position="332"/>
        <end position="659"/>
    </location>
</feature>
<dbReference type="Pfam" id="PF00107">
    <property type="entry name" value="ADH_zinc_N"/>
    <property type="match status" value="1"/>
</dbReference>
<evidence type="ECO:0000259" key="4">
    <source>
        <dbReference type="SMART" id="SM00829"/>
    </source>
</evidence>
<evidence type="ECO:0000256" key="1">
    <source>
        <dbReference type="ARBA" id="ARBA00023002"/>
    </source>
</evidence>
<feature type="signal peptide" evidence="3">
    <location>
        <begin position="1"/>
        <end position="22"/>
    </location>
</feature>
<dbReference type="Pfam" id="PF13407">
    <property type="entry name" value="Peripla_BP_4"/>
    <property type="match status" value="1"/>
</dbReference>
<dbReference type="InterPro" id="IPR036291">
    <property type="entry name" value="NAD(P)-bd_dom_sf"/>
</dbReference>
<dbReference type="SMART" id="SM00829">
    <property type="entry name" value="PKS_ER"/>
    <property type="match status" value="1"/>
</dbReference>
<organism evidence="5 6">
    <name type="scientific">Paraburkholderia bryophila</name>
    <dbReference type="NCBI Taxonomy" id="420952"/>
    <lineage>
        <taxon>Bacteria</taxon>
        <taxon>Pseudomonadati</taxon>
        <taxon>Pseudomonadota</taxon>
        <taxon>Betaproteobacteria</taxon>
        <taxon>Burkholderiales</taxon>
        <taxon>Burkholderiaceae</taxon>
        <taxon>Paraburkholderia</taxon>
    </lineage>
</organism>
<dbReference type="SUPFAM" id="SSF50129">
    <property type="entry name" value="GroES-like"/>
    <property type="match status" value="1"/>
</dbReference>
<feature type="chain" id="PRO_5031224352" evidence="3">
    <location>
        <begin position="23"/>
        <end position="661"/>
    </location>
</feature>
<dbReference type="SUPFAM" id="SSF51735">
    <property type="entry name" value="NAD(P)-binding Rossmann-fold domains"/>
    <property type="match status" value="1"/>
</dbReference>
<dbReference type="PANTHER" id="PTHR43401">
    <property type="entry name" value="L-THREONINE 3-DEHYDROGENASE"/>
    <property type="match status" value="1"/>
</dbReference>
<dbReference type="InterPro" id="IPR013149">
    <property type="entry name" value="ADH-like_C"/>
</dbReference>
<feature type="compositionally biased region" description="Basic and acidic residues" evidence="2">
    <location>
        <begin position="272"/>
        <end position="306"/>
    </location>
</feature>
<dbReference type="EMBL" id="JACCAU010000001">
    <property type="protein sequence ID" value="NYH18558.1"/>
    <property type="molecule type" value="Genomic_DNA"/>
</dbReference>
<keyword evidence="3" id="KW-0732">Signal</keyword>
<dbReference type="SUPFAM" id="SSF53822">
    <property type="entry name" value="Periplasmic binding protein-like I"/>
    <property type="match status" value="1"/>
</dbReference>
<keyword evidence="1" id="KW-0560">Oxidoreductase</keyword>
<proteinExistence type="predicted"/>
<dbReference type="InterPro" id="IPR020843">
    <property type="entry name" value="ER"/>
</dbReference>
<dbReference type="CDD" id="cd20008">
    <property type="entry name" value="PBP1_ABC_sugar_binding-like"/>
    <property type="match status" value="1"/>
</dbReference>
<dbReference type="CDD" id="cd08261">
    <property type="entry name" value="Zn_ADH7"/>
    <property type="match status" value="1"/>
</dbReference>
<dbReference type="Gene3D" id="3.40.50.2300">
    <property type="match status" value="2"/>
</dbReference>
<dbReference type="InterPro" id="IPR011032">
    <property type="entry name" value="GroES-like_sf"/>
</dbReference>
<reference evidence="5 6" key="1">
    <citation type="submission" date="2020-07" db="EMBL/GenBank/DDBJ databases">
        <title>Exploring microbial biodiversity for novel pathways involved in the catabolism of aromatic compounds derived from lignin.</title>
        <authorList>
            <person name="Elkins J."/>
        </authorList>
    </citation>
    <scope>NUCLEOTIDE SEQUENCE [LARGE SCALE GENOMIC DNA]</scope>
    <source>
        <strain evidence="5 6">H2C3B</strain>
    </source>
</reference>
<comment type="caution">
    <text evidence="5">The sequence shown here is derived from an EMBL/GenBank/DDBJ whole genome shotgun (WGS) entry which is preliminary data.</text>
</comment>
<evidence type="ECO:0000256" key="3">
    <source>
        <dbReference type="SAM" id="SignalP"/>
    </source>
</evidence>
<dbReference type="GO" id="GO:0016491">
    <property type="term" value="F:oxidoreductase activity"/>
    <property type="evidence" value="ECO:0007669"/>
    <property type="project" value="UniProtKB-KW"/>
</dbReference>
<dbReference type="Gene3D" id="3.40.50.720">
    <property type="entry name" value="NAD(P)-binding Rossmann-like Domain"/>
    <property type="match status" value="1"/>
</dbReference>
<gene>
    <name evidence="5" type="ORF">GGD41_005786</name>
</gene>
<evidence type="ECO:0000313" key="5">
    <source>
        <dbReference type="EMBL" id="NYH18558.1"/>
    </source>
</evidence>
<sequence>MRTFQLSLLAATLALATGLAHAAGGEIAVIVKTSSSNYWQNVQKGAAAAIGDAKGYTMTFQGPATETAIADEVNMVENAVNRKVAGIVLAPSDPDALVPAVKKAWEAHIPVVIIDSALADSGKQYYQSFLSTDNKKAGELCAKALIDRIGQTGKIAIMSYVAGAGSEIGRVGGFRDYLKAHSQLQVVGPFYSNSQMATALNQTTDTLTANPDLKGIFGANEPTAVGMGRALEQSGKGRQSDRDRLRRQSGPARLRQGRHARCDRRTGLVSDGRSRRENGDQPDREKACAEGPRHGRRDRDERQHRPAGCKERAVLTCLNGQTRIAMLTVICETPGTLRAEQRTKPEPLDNEVLLRVKRVGVCGTDLHIFTGKQPYLAYPRVMGHELSGLVEQAPVGSGLVAGDPVYVMPYLSCGQCIACRRGKTNCCVNIQVLGVHRDGAFTEYLSVPAQFVHKAEGITLDQAAMVEFLAIGAHAVRRADVKEGERVLVVGAGPIGMAVLTFSRLRGATVTALDTRADRLEFCVQQLGAAAAVQIGQDDRPQLSALTDGDFFDVVFDATGNPKAMERGFEFIAHGGRYVLVSIVSDTITFSDPEFHKREATLLGSRNATAEDFDTVVKAMRAGLIPDRALNTHRLALADVPARFATLLDPAGGVVKAIVEC</sequence>